<name>A0A937KHA1_9BACT</name>
<organism evidence="1 2">
    <name type="scientific">Fulvivirga marina</name>
    <dbReference type="NCBI Taxonomy" id="2494733"/>
    <lineage>
        <taxon>Bacteria</taxon>
        <taxon>Pseudomonadati</taxon>
        <taxon>Bacteroidota</taxon>
        <taxon>Cytophagia</taxon>
        <taxon>Cytophagales</taxon>
        <taxon>Fulvivirgaceae</taxon>
        <taxon>Fulvivirga</taxon>
    </lineage>
</organism>
<sequence length="60" mass="6315">MKSKKIKLEDLKVQSFITRLNDEASVIAKGGATGYFCGGGESIKIACISQGAQICSDDSC</sequence>
<dbReference type="InterPro" id="IPR059231">
    <property type="entry name" value="Leader_pinensin"/>
</dbReference>
<dbReference type="RefSeq" id="WP_202859519.1">
    <property type="nucleotide sequence ID" value="NZ_JAEUGD010000068.1"/>
</dbReference>
<protein>
    <submittedName>
        <fullName evidence="1">Pinensin family lanthipeptide</fullName>
    </submittedName>
</protein>
<accession>A0A937KHA1</accession>
<reference evidence="1" key="1">
    <citation type="submission" date="2021-01" db="EMBL/GenBank/DDBJ databases">
        <title>Fulvivirga kasyanovii gen. nov., sp nov., a novel member of the phylum Bacteroidetes isolated from seawater in a mussel farm.</title>
        <authorList>
            <person name="Zhao L.-H."/>
            <person name="Wang Z.-J."/>
        </authorList>
    </citation>
    <scope>NUCLEOTIDE SEQUENCE</scope>
    <source>
        <strain evidence="1">29W222</strain>
    </source>
</reference>
<evidence type="ECO:0000313" key="1">
    <source>
        <dbReference type="EMBL" id="MBL6449973.1"/>
    </source>
</evidence>
<evidence type="ECO:0000313" key="2">
    <source>
        <dbReference type="Proteomes" id="UP000614216"/>
    </source>
</evidence>
<dbReference type="Proteomes" id="UP000614216">
    <property type="component" value="Unassembled WGS sequence"/>
</dbReference>
<proteinExistence type="predicted"/>
<gene>
    <name evidence="1" type="ORF">JMN32_26910</name>
</gene>
<dbReference type="AlphaFoldDB" id="A0A937KHA1"/>
<comment type="caution">
    <text evidence="1">The sequence shown here is derived from an EMBL/GenBank/DDBJ whole genome shotgun (WGS) entry which is preliminary data.</text>
</comment>
<dbReference type="NCBIfam" id="NF038180">
    <property type="entry name" value="leader_pinensin"/>
    <property type="match status" value="1"/>
</dbReference>
<keyword evidence="2" id="KW-1185">Reference proteome</keyword>
<dbReference type="EMBL" id="JAEUGD010000068">
    <property type="protein sequence ID" value="MBL6449973.1"/>
    <property type="molecule type" value="Genomic_DNA"/>
</dbReference>